<dbReference type="InterPro" id="IPR051450">
    <property type="entry name" value="Gfo/Idh/MocA_Oxidoreductases"/>
</dbReference>
<feature type="domain" description="Gfo/Idh/MocA-like oxidoreductase N-terminal" evidence="1">
    <location>
        <begin position="1"/>
        <end position="64"/>
    </location>
</feature>
<dbReference type="InterPro" id="IPR036291">
    <property type="entry name" value="NAD(P)-bd_dom_sf"/>
</dbReference>
<dbReference type="Pfam" id="PF01408">
    <property type="entry name" value="GFO_IDH_MocA"/>
    <property type="match status" value="1"/>
</dbReference>
<dbReference type="SUPFAM" id="SSF55347">
    <property type="entry name" value="Glyceraldehyde-3-phosphate dehydrogenase-like, C-terminal domain"/>
    <property type="match status" value="1"/>
</dbReference>
<protein>
    <submittedName>
        <fullName evidence="3">Gfo/Idh/MocA family oxidoreductase</fullName>
    </submittedName>
</protein>
<dbReference type="Gene3D" id="3.30.360.10">
    <property type="entry name" value="Dihydrodipicolinate Reductase, domain 2"/>
    <property type="match status" value="1"/>
</dbReference>
<dbReference type="GO" id="GO:0000166">
    <property type="term" value="F:nucleotide binding"/>
    <property type="evidence" value="ECO:0007669"/>
    <property type="project" value="InterPro"/>
</dbReference>
<evidence type="ECO:0000259" key="1">
    <source>
        <dbReference type="Pfam" id="PF01408"/>
    </source>
</evidence>
<evidence type="ECO:0000259" key="2">
    <source>
        <dbReference type="Pfam" id="PF22725"/>
    </source>
</evidence>
<accession>A0A5C8P6Y9</accession>
<dbReference type="PANTHER" id="PTHR43377">
    <property type="entry name" value="BILIVERDIN REDUCTASE A"/>
    <property type="match status" value="1"/>
</dbReference>
<keyword evidence="4" id="KW-1185">Reference proteome</keyword>
<dbReference type="Gene3D" id="3.40.50.720">
    <property type="entry name" value="NAD(P)-binding Rossmann-like Domain"/>
    <property type="match status" value="1"/>
</dbReference>
<dbReference type="InterPro" id="IPR000683">
    <property type="entry name" value="Gfo/Idh/MocA-like_OxRdtase_N"/>
</dbReference>
<dbReference type="SUPFAM" id="SSF51735">
    <property type="entry name" value="NAD(P)-binding Rossmann-fold domains"/>
    <property type="match status" value="1"/>
</dbReference>
<dbReference type="EMBL" id="VDUZ01000099">
    <property type="protein sequence ID" value="TXL69166.1"/>
    <property type="molecule type" value="Genomic_DNA"/>
</dbReference>
<evidence type="ECO:0000313" key="4">
    <source>
        <dbReference type="Proteomes" id="UP000321638"/>
    </source>
</evidence>
<organism evidence="3 4">
    <name type="scientific">Vineibacter terrae</name>
    <dbReference type="NCBI Taxonomy" id="2586908"/>
    <lineage>
        <taxon>Bacteria</taxon>
        <taxon>Pseudomonadati</taxon>
        <taxon>Pseudomonadota</taxon>
        <taxon>Alphaproteobacteria</taxon>
        <taxon>Hyphomicrobiales</taxon>
        <taxon>Vineibacter</taxon>
    </lineage>
</organism>
<proteinExistence type="predicted"/>
<dbReference type="Pfam" id="PF22725">
    <property type="entry name" value="GFO_IDH_MocA_C3"/>
    <property type="match status" value="1"/>
</dbReference>
<dbReference type="PANTHER" id="PTHR43377:SF2">
    <property type="entry name" value="BINDING ROSSMANN FOLD OXIDOREDUCTASE, PUTATIVE (AFU_ORTHOLOGUE AFUA_4G00560)-RELATED"/>
    <property type="match status" value="1"/>
</dbReference>
<dbReference type="InterPro" id="IPR055170">
    <property type="entry name" value="GFO_IDH_MocA-like_dom"/>
</dbReference>
<evidence type="ECO:0000313" key="3">
    <source>
        <dbReference type="EMBL" id="TXL69166.1"/>
    </source>
</evidence>
<feature type="domain" description="GFO/IDH/MocA-like oxidoreductase" evidence="2">
    <location>
        <begin position="74"/>
        <end position="192"/>
    </location>
</feature>
<gene>
    <name evidence="3" type="ORF">FHP25_40140</name>
</gene>
<dbReference type="AlphaFoldDB" id="A0A5C8P6Y9"/>
<comment type="caution">
    <text evidence="3">The sequence shown here is derived from an EMBL/GenBank/DDBJ whole genome shotgun (WGS) entry which is preliminary data.</text>
</comment>
<dbReference type="OrthoDB" id="9792935at2"/>
<reference evidence="3 4" key="1">
    <citation type="submission" date="2019-06" db="EMBL/GenBank/DDBJ databases">
        <title>New taxonomy in bacterial strain CC-CFT640, isolated from vineyard.</title>
        <authorList>
            <person name="Lin S.-Y."/>
            <person name="Tsai C.-F."/>
            <person name="Young C.-C."/>
        </authorList>
    </citation>
    <scope>NUCLEOTIDE SEQUENCE [LARGE SCALE GENOMIC DNA]</scope>
    <source>
        <strain evidence="3 4">CC-CFT640</strain>
    </source>
</reference>
<name>A0A5C8P6Y9_9HYPH</name>
<sequence>MLGDPAIEAVAIATPNHLHADIAVAALEAGKHVLLEKPMATTHADCDRIVTAAERCGRVLTVGHEQRLSPQWGRIKSLIDEAAIGRPEHVHVTLFRFPYRQGSGGWRYDRARVGSWILEEPIHFFDVILWYLTEIGRPTSIVAFGTGDAAMSRSLSVSMRFPGGVTASINQILAGFEHHQTVEVVGATGAIRALWSGVMDRTFEPVASLRVKRAGAEQDEAIAIERSGEVFELEAQAVAAVEAFRSGRPIVSAREGRAAVLLCLAAERSAREGREIAVDEL</sequence>
<dbReference type="Proteomes" id="UP000321638">
    <property type="component" value="Unassembled WGS sequence"/>
</dbReference>